<dbReference type="Proteomes" id="UP001144471">
    <property type="component" value="Unassembled WGS sequence"/>
</dbReference>
<comment type="caution">
    <text evidence="1">The sequence shown here is derived from an EMBL/GenBank/DDBJ whole genome shotgun (WGS) entry which is preliminary data.</text>
</comment>
<evidence type="ECO:0000313" key="2">
    <source>
        <dbReference type="Proteomes" id="UP001144471"/>
    </source>
</evidence>
<sequence>MKIGIIGPRDSAENIAEKLSRVDENIQCKFYIREKISKVGEVIDRCEDEVDGIILTGAGVHATLEGIRPLTKPSTYIHRTTLSLVSTLWKAREGFKDLNRFSVDVVSKDALDEAVEELNLQGKDIRLMPFCSTCSEEDYIKWHIKLFKEGRTDFILTGFGDVYTRLKREGYPVYRLFPTYSQVKEAYREILHKAQISKLKSSQIAVQVIKVTKKINKNYYEELNIQNRLQREIISYVREVQGALYTSGGDEYVISGTRGSFKDSIRSFMKLLSNVVVEISSGIGYGSTAYEADVNARNALLASIRDGGLFVIDECGTLRRPVAPRKVSGESRSKKIEIISKVTKLSPVYISKIMTLLERKEELRVDSKELAGYLEISERSARRIINKLIENNYGSLETEEKVSKGRPKNIIKITF</sequence>
<dbReference type="Gene3D" id="3.30.70.270">
    <property type="match status" value="1"/>
</dbReference>
<organism evidence="1 2">
    <name type="scientific">Propionigenium maris DSM 9537</name>
    <dbReference type="NCBI Taxonomy" id="1123000"/>
    <lineage>
        <taxon>Bacteria</taxon>
        <taxon>Fusobacteriati</taxon>
        <taxon>Fusobacteriota</taxon>
        <taxon>Fusobacteriia</taxon>
        <taxon>Fusobacteriales</taxon>
        <taxon>Fusobacteriaceae</taxon>
        <taxon>Propionigenium</taxon>
    </lineage>
</organism>
<gene>
    <name evidence="1" type="ORF">PM10SUCC1_10170</name>
</gene>
<reference evidence="1" key="1">
    <citation type="submission" date="2022-12" db="EMBL/GenBank/DDBJ databases">
        <title>Reference genome sequencing for broad-spectrum identification of bacterial and archaeal isolates by mass spectrometry.</title>
        <authorList>
            <person name="Sekiguchi Y."/>
            <person name="Tourlousse D.M."/>
        </authorList>
    </citation>
    <scope>NUCLEOTIDE SEQUENCE</scope>
    <source>
        <strain evidence="1">10succ1</strain>
    </source>
</reference>
<accession>A0A9W6LMJ2</accession>
<dbReference type="InterPro" id="IPR043128">
    <property type="entry name" value="Rev_trsase/Diguanyl_cyclase"/>
</dbReference>
<protein>
    <submittedName>
        <fullName evidence="1">Transcriptional regulator</fullName>
    </submittedName>
</protein>
<keyword evidence="2" id="KW-1185">Reference proteome</keyword>
<dbReference type="AlphaFoldDB" id="A0A9W6LMJ2"/>
<proteinExistence type="predicted"/>
<dbReference type="RefSeq" id="WP_281834016.1">
    <property type="nucleotide sequence ID" value="NZ_BSDY01000004.1"/>
</dbReference>
<name>A0A9W6LMJ2_9FUSO</name>
<evidence type="ECO:0000313" key="1">
    <source>
        <dbReference type="EMBL" id="GLI55503.1"/>
    </source>
</evidence>
<dbReference type="EMBL" id="BSDY01000004">
    <property type="protein sequence ID" value="GLI55503.1"/>
    <property type="molecule type" value="Genomic_DNA"/>
</dbReference>